<feature type="compositionally biased region" description="Basic and acidic residues" evidence="1">
    <location>
        <begin position="246"/>
        <end position="278"/>
    </location>
</feature>
<evidence type="ECO:0000256" key="1">
    <source>
        <dbReference type="SAM" id="MobiDB-lite"/>
    </source>
</evidence>
<feature type="transmembrane region" description="Helical" evidence="2">
    <location>
        <begin position="102"/>
        <end position="123"/>
    </location>
</feature>
<accession>A0A1F2UPV9</accession>
<feature type="domain" description="DUF5667" evidence="3">
    <location>
        <begin position="125"/>
        <end position="226"/>
    </location>
</feature>
<evidence type="ECO:0000313" key="5">
    <source>
        <dbReference type="Proteomes" id="UP000178086"/>
    </source>
</evidence>
<feature type="compositionally biased region" description="Low complexity" evidence="1">
    <location>
        <begin position="320"/>
        <end position="348"/>
    </location>
</feature>
<sequence length="393" mass="42487">MKRDIIDVLDECAEAIINNEKTLEECLDAYKEERSALEPLLVSALRLREAATIEPNFERKRAARERLLAAVEHKAWETGVERQNMPQISKRSPKTSIWSRPFAKLGIVTLVFAMLSSGTIVMAKGSLPGTPLYPVKLAVEKARVGVAGSDEKKAALYLDFASERVDELEALEKDNKNNPALMRAVAKNIEAARTASGDSAKFKSSMDDLAKKNRVVLEAVLKKVPETAKPAIERALSNNEEVDADDSGKHDVKSGNDEKDSGDGEKRDKESNKRDKGRATPKSEQPGTKKPKNFKGSTSDNDDGVSGSVQDGSKESSQNIGKTTTGTTIHGKNAPASGESSGSGDNNGYTGGDSDDDRDGARTQSDILDSSSKRKYSCSSCKSMRSTGIDDKE</sequence>
<keyword evidence="2" id="KW-1133">Transmembrane helix</keyword>
<keyword evidence="2" id="KW-0812">Transmembrane</keyword>
<feature type="region of interest" description="Disordered" evidence="1">
    <location>
        <begin position="232"/>
        <end position="393"/>
    </location>
</feature>
<organism evidence="4 5">
    <name type="scientific">Candidatus Aquicultor primus</name>
    <dbReference type="NCBI Taxonomy" id="1797195"/>
    <lineage>
        <taxon>Bacteria</taxon>
        <taxon>Bacillati</taxon>
        <taxon>Actinomycetota</taxon>
        <taxon>Candidatus Aquicultoria</taxon>
        <taxon>Candidatus Aquicultorales</taxon>
        <taxon>Candidatus Aquicultoraceae</taxon>
        <taxon>Candidatus Aquicultor</taxon>
    </lineage>
</organism>
<dbReference type="Proteomes" id="UP000178086">
    <property type="component" value="Unassembled WGS sequence"/>
</dbReference>
<dbReference type="Pfam" id="PF18915">
    <property type="entry name" value="DUF5667"/>
    <property type="match status" value="1"/>
</dbReference>
<evidence type="ECO:0000313" key="4">
    <source>
        <dbReference type="EMBL" id="OFW33116.1"/>
    </source>
</evidence>
<feature type="compositionally biased region" description="Polar residues" evidence="1">
    <location>
        <begin position="307"/>
        <end position="319"/>
    </location>
</feature>
<dbReference type="InterPro" id="IPR043725">
    <property type="entry name" value="DUF5667"/>
</dbReference>
<gene>
    <name evidence="4" type="ORF">A2074_00545</name>
</gene>
<evidence type="ECO:0000259" key="3">
    <source>
        <dbReference type="Pfam" id="PF18915"/>
    </source>
</evidence>
<dbReference type="AlphaFoldDB" id="A0A1F2UPV9"/>
<name>A0A1F2UPV9_9ACTN</name>
<reference evidence="4 5" key="1">
    <citation type="journal article" date="2016" name="Nat. Commun.">
        <title>Thousands of microbial genomes shed light on interconnected biogeochemical processes in an aquifer system.</title>
        <authorList>
            <person name="Anantharaman K."/>
            <person name="Brown C.T."/>
            <person name="Hug L.A."/>
            <person name="Sharon I."/>
            <person name="Castelle C.J."/>
            <person name="Probst A.J."/>
            <person name="Thomas B.C."/>
            <person name="Singh A."/>
            <person name="Wilkins M.J."/>
            <person name="Karaoz U."/>
            <person name="Brodie E.L."/>
            <person name="Williams K.H."/>
            <person name="Hubbard S.S."/>
            <person name="Banfield J.F."/>
        </authorList>
    </citation>
    <scope>NUCLEOTIDE SEQUENCE [LARGE SCALE GENOMIC DNA]</scope>
</reference>
<dbReference type="EMBL" id="MELI01000075">
    <property type="protein sequence ID" value="OFW33116.1"/>
    <property type="molecule type" value="Genomic_DNA"/>
</dbReference>
<protein>
    <recommendedName>
        <fullName evidence="3">DUF5667 domain-containing protein</fullName>
    </recommendedName>
</protein>
<keyword evidence="2" id="KW-0472">Membrane</keyword>
<evidence type="ECO:0000256" key="2">
    <source>
        <dbReference type="SAM" id="Phobius"/>
    </source>
</evidence>
<comment type="caution">
    <text evidence="4">The sequence shown here is derived from an EMBL/GenBank/DDBJ whole genome shotgun (WGS) entry which is preliminary data.</text>
</comment>
<proteinExistence type="predicted"/>
<feature type="compositionally biased region" description="Low complexity" evidence="1">
    <location>
        <begin position="377"/>
        <end position="386"/>
    </location>
</feature>